<dbReference type="RefSeq" id="WP_043255499.1">
    <property type="nucleotide sequence ID" value="NZ_HG322950.1"/>
</dbReference>
<proteinExistence type="predicted"/>
<dbReference type="PATRIC" id="fig|1301098.3.peg.5062"/>
<dbReference type="EMBL" id="HG322950">
    <property type="protein sequence ID" value="CDF86403.1"/>
    <property type="molecule type" value="Genomic_DNA"/>
</dbReference>
<dbReference type="InterPro" id="IPR007420">
    <property type="entry name" value="DUF465"/>
</dbReference>
<dbReference type="STRING" id="1301098.PKB_5090"/>
<dbReference type="eggNOG" id="COG2841">
    <property type="taxonomic scope" value="Bacteria"/>
</dbReference>
<dbReference type="Proteomes" id="UP000025241">
    <property type="component" value="Chromosome I"/>
</dbReference>
<evidence type="ECO:0000313" key="2">
    <source>
        <dbReference type="Proteomes" id="UP000025241"/>
    </source>
</evidence>
<gene>
    <name evidence="1" type="ORF">PKB_5090</name>
</gene>
<reference evidence="1 2" key="1">
    <citation type="submission" date="2013-03" db="EMBL/GenBank/DDBJ databases">
        <authorList>
            <person name="Linke B."/>
        </authorList>
    </citation>
    <scope>NUCLEOTIDE SEQUENCE [LARGE SCALE GENOMIC DNA]</scope>
    <source>
        <strain evidence="1 2">B13</strain>
    </source>
</reference>
<accession>A0A024HPP4</accession>
<dbReference type="Pfam" id="PF04325">
    <property type="entry name" value="DUF465"/>
    <property type="match status" value="1"/>
</dbReference>
<dbReference type="HOGENOM" id="CLU_165482_0_2_6"/>
<dbReference type="OrthoDB" id="1263265at2"/>
<dbReference type="InterPro" id="IPR038444">
    <property type="entry name" value="DUF465_sf"/>
</dbReference>
<name>A0A024HPP4_PSEKB</name>
<protein>
    <recommendedName>
        <fullName evidence="3">GTP-binding protein</fullName>
    </recommendedName>
</protein>
<sequence>MPLEHHPLAREFPEQRAKMARLIEENAQFTRLAGTYEELDRKIYDVEDGREAMDDLALNSLKLQRVTLKDEIAELLQRST</sequence>
<dbReference type="KEGG" id="pkc:PKB_5090"/>
<dbReference type="Gene3D" id="6.10.280.50">
    <property type="match status" value="1"/>
</dbReference>
<evidence type="ECO:0008006" key="3">
    <source>
        <dbReference type="Google" id="ProtNLM"/>
    </source>
</evidence>
<keyword evidence="2" id="KW-1185">Reference proteome</keyword>
<dbReference type="AlphaFoldDB" id="A0A024HPP4"/>
<evidence type="ECO:0000313" key="1">
    <source>
        <dbReference type="EMBL" id="CDF86403.1"/>
    </source>
</evidence>
<reference evidence="1 2" key="2">
    <citation type="submission" date="2014-05" db="EMBL/GenBank/DDBJ databases">
        <title>Genome sequence of the 3-chlorobenzoate degrading bacterium Pseudomonas knackmussii B13 shows multiple evidence for horizontal gene transfer.</title>
        <authorList>
            <person name="Miyazaki R."/>
            <person name="Bertelli C."/>
            <person name="Falquet L."/>
            <person name="Robinson-Rechavi M."/>
            <person name="Gharib W."/>
            <person name="Roy S."/>
            <person name="Van der Meer J.R."/>
        </authorList>
    </citation>
    <scope>NUCLEOTIDE SEQUENCE [LARGE SCALE GENOMIC DNA]</scope>
    <source>
        <strain evidence="1 2">B13</strain>
    </source>
</reference>
<organism evidence="1 2">
    <name type="scientific">Pseudomonas knackmussii (strain DSM 6978 / CCUG 54928 / LMG 23759 / B13)</name>
    <dbReference type="NCBI Taxonomy" id="1301098"/>
    <lineage>
        <taxon>Bacteria</taxon>
        <taxon>Pseudomonadati</taxon>
        <taxon>Pseudomonadota</taxon>
        <taxon>Gammaproteobacteria</taxon>
        <taxon>Pseudomonadales</taxon>
        <taxon>Pseudomonadaceae</taxon>
        <taxon>Pseudomonas</taxon>
    </lineage>
</organism>